<organism evidence="1 2">
    <name type="scientific">Marinibaculum pumilum</name>
    <dbReference type="NCBI Taxonomy" id="1766165"/>
    <lineage>
        <taxon>Bacteria</taxon>
        <taxon>Pseudomonadati</taxon>
        <taxon>Pseudomonadota</taxon>
        <taxon>Alphaproteobacteria</taxon>
        <taxon>Rhodospirillales</taxon>
        <taxon>Rhodospirillaceae</taxon>
        <taxon>Marinibaculum</taxon>
    </lineage>
</organism>
<dbReference type="EMBL" id="JBHRTR010000028">
    <property type="protein sequence ID" value="MFC3228315.1"/>
    <property type="molecule type" value="Genomic_DNA"/>
</dbReference>
<keyword evidence="2" id="KW-1185">Reference proteome</keyword>
<proteinExistence type="predicted"/>
<dbReference type="PANTHER" id="PTHR37936:SF3">
    <property type="entry name" value="TRANSPOSASE INSC FOR INSERTION ELEMENT IS2A-RELATED"/>
    <property type="match status" value="1"/>
</dbReference>
<reference evidence="2" key="1">
    <citation type="journal article" date="2019" name="Int. J. Syst. Evol. Microbiol.">
        <title>The Global Catalogue of Microorganisms (GCM) 10K type strain sequencing project: providing services to taxonomists for standard genome sequencing and annotation.</title>
        <authorList>
            <consortium name="The Broad Institute Genomics Platform"/>
            <consortium name="The Broad Institute Genome Sequencing Center for Infectious Disease"/>
            <person name="Wu L."/>
            <person name="Ma J."/>
        </authorList>
    </citation>
    <scope>NUCLEOTIDE SEQUENCE [LARGE SCALE GENOMIC DNA]</scope>
    <source>
        <strain evidence="2">KCTC 42964</strain>
    </source>
</reference>
<sequence length="123" mass="13489">MSTSSEVDTMEAGAAPVRRRWPEDVKRRIVEETLLPGASVSIVARRHDVNANQLFKWRRHYGVSGSVGARRADLLPVQVTGSPRPEPSAGMIEVELANGHRLRLCGQVDAAVLRQVLDALAVR</sequence>
<accession>A0ABV7L1P1</accession>
<dbReference type="InterPro" id="IPR009057">
    <property type="entry name" value="Homeodomain-like_sf"/>
</dbReference>
<gene>
    <name evidence="1" type="ORF">ACFOGJ_13810</name>
</gene>
<evidence type="ECO:0000313" key="1">
    <source>
        <dbReference type="EMBL" id="MFC3228315.1"/>
    </source>
</evidence>
<name>A0ABV7L1P1_9PROT</name>
<dbReference type="PANTHER" id="PTHR37936">
    <property type="entry name" value="TRANSPOSASE INSC FOR INSERTION ELEMENT IS2A-RELATED"/>
    <property type="match status" value="1"/>
</dbReference>
<dbReference type="RefSeq" id="WP_379901315.1">
    <property type="nucleotide sequence ID" value="NZ_JBHRTR010000028.1"/>
</dbReference>
<comment type="caution">
    <text evidence="1">The sequence shown here is derived from an EMBL/GenBank/DDBJ whole genome shotgun (WGS) entry which is preliminary data.</text>
</comment>
<dbReference type="SUPFAM" id="SSF46689">
    <property type="entry name" value="Homeodomain-like"/>
    <property type="match status" value="1"/>
</dbReference>
<dbReference type="Proteomes" id="UP001595528">
    <property type="component" value="Unassembled WGS sequence"/>
</dbReference>
<dbReference type="NCBIfam" id="NF047595">
    <property type="entry name" value="IS66_ISRel24_TnpA"/>
    <property type="match status" value="1"/>
</dbReference>
<evidence type="ECO:0000313" key="2">
    <source>
        <dbReference type="Proteomes" id="UP001595528"/>
    </source>
</evidence>
<dbReference type="InterPro" id="IPR002514">
    <property type="entry name" value="Transposase_8"/>
</dbReference>
<protein>
    <submittedName>
        <fullName evidence="1">Transposase</fullName>
    </submittedName>
</protein>
<dbReference type="Pfam" id="PF01527">
    <property type="entry name" value="HTH_Tnp_1"/>
    <property type="match status" value="1"/>
</dbReference>